<evidence type="ECO:0000256" key="1">
    <source>
        <dbReference type="SAM" id="MobiDB-lite"/>
    </source>
</evidence>
<evidence type="ECO:0000313" key="3">
    <source>
        <dbReference type="Proteomes" id="UP000199159"/>
    </source>
</evidence>
<evidence type="ECO:0000313" key="2">
    <source>
        <dbReference type="EMBL" id="SDP51053.1"/>
    </source>
</evidence>
<keyword evidence="3" id="KW-1185">Reference proteome</keyword>
<dbReference type="STRING" id="930152.SAMN05216565_103382"/>
<feature type="compositionally biased region" description="Basic and acidic residues" evidence="1">
    <location>
        <begin position="1"/>
        <end position="13"/>
    </location>
</feature>
<organism evidence="2 3">
    <name type="scientific">Litchfieldia salsa</name>
    <dbReference type="NCBI Taxonomy" id="930152"/>
    <lineage>
        <taxon>Bacteria</taxon>
        <taxon>Bacillati</taxon>
        <taxon>Bacillota</taxon>
        <taxon>Bacilli</taxon>
        <taxon>Bacillales</taxon>
        <taxon>Bacillaceae</taxon>
        <taxon>Litchfieldia</taxon>
    </lineage>
</organism>
<dbReference type="AlphaFoldDB" id="A0A1H0TAG5"/>
<sequence>MENKEPYQPKDTGKLTNFHYASNEDRRDEEVLTEHGTEKIEHTLKEE</sequence>
<dbReference type="RefSeq" id="WP_175490237.1">
    <property type="nucleotide sequence ID" value="NZ_FNJU01000003.1"/>
</dbReference>
<dbReference type="EMBL" id="FNJU01000003">
    <property type="protein sequence ID" value="SDP51053.1"/>
    <property type="molecule type" value="Genomic_DNA"/>
</dbReference>
<reference evidence="3" key="1">
    <citation type="submission" date="2016-10" db="EMBL/GenBank/DDBJ databases">
        <authorList>
            <person name="Varghese N."/>
            <person name="Submissions S."/>
        </authorList>
    </citation>
    <scope>NUCLEOTIDE SEQUENCE [LARGE SCALE GENOMIC DNA]</scope>
    <source>
        <strain evidence="3">IBRC-M10078</strain>
    </source>
</reference>
<proteinExistence type="predicted"/>
<feature type="compositionally biased region" description="Basic and acidic residues" evidence="1">
    <location>
        <begin position="22"/>
        <end position="32"/>
    </location>
</feature>
<protein>
    <submittedName>
        <fullName evidence="2">Uncharacterized protein</fullName>
    </submittedName>
</protein>
<feature type="region of interest" description="Disordered" evidence="1">
    <location>
        <begin position="1"/>
        <end position="32"/>
    </location>
</feature>
<name>A0A1H0TAG5_9BACI</name>
<gene>
    <name evidence="2" type="ORF">SAMN05216565_103382</name>
</gene>
<accession>A0A1H0TAG5</accession>
<dbReference type="Proteomes" id="UP000199159">
    <property type="component" value="Unassembled WGS sequence"/>
</dbReference>